<keyword evidence="4" id="KW-1185">Reference proteome</keyword>
<comment type="caution">
    <text evidence="3">The sequence shown here is derived from an EMBL/GenBank/DDBJ whole genome shotgun (WGS) entry which is preliminary data.</text>
</comment>
<feature type="chain" id="PRO_5045182082" evidence="2">
    <location>
        <begin position="36"/>
        <end position="133"/>
    </location>
</feature>
<reference evidence="4" key="1">
    <citation type="journal article" date="2019" name="Int. J. Syst. Evol. Microbiol.">
        <title>The Global Catalogue of Microorganisms (GCM) 10K type strain sequencing project: providing services to taxonomists for standard genome sequencing and annotation.</title>
        <authorList>
            <consortium name="The Broad Institute Genomics Platform"/>
            <consortium name="The Broad Institute Genome Sequencing Center for Infectious Disease"/>
            <person name="Wu L."/>
            <person name="Ma J."/>
        </authorList>
    </citation>
    <scope>NUCLEOTIDE SEQUENCE [LARGE SCALE GENOMIC DNA]</scope>
    <source>
        <strain evidence="4">CECT 7649</strain>
    </source>
</reference>
<name>A0ABW2P2P6_9ACTN</name>
<evidence type="ECO:0000256" key="2">
    <source>
        <dbReference type="SAM" id="SignalP"/>
    </source>
</evidence>
<keyword evidence="2" id="KW-0732">Signal</keyword>
<dbReference type="RefSeq" id="WP_380827477.1">
    <property type="nucleotide sequence ID" value="NZ_JBHTCG010000010.1"/>
</dbReference>
<sequence>MPNAKKFVSTLTICAALTGGMLGLGAATTITGANAATTVTKGGGGDYRDWSRHRNRNRNWNRSFARSWARNWARHLNHSLSRSANVNRQAQSINIRLVFPSQLGTPVSATATSTPSTTSMPATITSTQQPHVS</sequence>
<evidence type="ECO:0000256" key="1">
    <source>
        <dbReference type="SAM" id="MobiDB-lite"/>
    </source>
</evidence>
<dbReference type="EMBL" id="JBHTCG010000010">
    <property type="protein sequence ID" value="MFC7383891.1"/>
    <property type="molecule type" value="Genomic_DNA"/>
</dbReference>
<organism evidence="3 4">
    <name type="scientific">Sphaerisporangium rhizosphaerae</name>
    <dbReference type="NCBI Taxonomy" id="2269375"/>
    <lineage>
        <taxon>Bacteria</taxon>
        <taxon>Bacillati</taxon>
        <taxon>Actinomycetota</taxon>
        <taxon>Actinomycetes</taxon>
        <taxon>Streptosporangiales</taxon>
        <taxon>Streptosporangiaceae</taxon>
        <taxon>Sphaerisporangium</taxon>
    </lineage>
</organism>
<accession>A0ABW2P2P6</accession>
<feature type="signal peptide" evidence="2">
    <location>
        <begin position="1"/>
        <end position="35"/>
    </location>
</feature>
<proteinExistence type="predicted"/>
<evidence type="ECO:0000313" key="3">
    <source>
        <dbReference type="EMBL" id="MFC7383891.1"/>
    </source>
</evidence>
<protein>
    <submittedName>
        <fullName evidence="3">Uncharacterized protein</fullName>
    </submittedName>
</protein>
<evidence type="ECO:0000313" key="4">
    <source>
        <dbReference type="Proteomes" id="UP001596496"/>
    </source>
</evidence>
<gene>
    <name evidence="3" type="ORF">ACFQSB_16845</name>
</gene>
<dbReference type="Proteomes" id="UP001596496">
    <property type="component" value="Unassembled WGS sequence"/>
</dbReference>
<feature type="region of interest" description="Disordered" evidence="1">
    <location>
        <begin position="104"/>
        <end position="133"/>
    </location>
</feature>
<feature type="compositionally biased region" description="Low complexity" evidence="1">
    <location>
        <begin position="105"/>
        <end position="127"/>
    </location>
</feature>